<comment type="catalytic activity">
    <reaction evidence="1">
        <text>Release of an N-terminal aspartate or glutamate from a peptide, with a preference for aspartate.</text>
        <dbReference type="EC" id="3.4.11.21"/>
    </reaction>
</comment>
<dbReference type="InterPro" id="IPR023358">
    <property type="entry name" value="Peptidase_M18_dom2"/>
</dbReference>
<dbReference type="GO" id="GO:0004177">
    <property type="term" value="F:aminopeptidase activity"/>
    <property type="evidence" value="ECO:0007669"/>
    <property type="project" value="UniProtKB-KW"/>
</dbReference>
<dbReference type="EC" id="3.4.11.21" evidence="4"/>
<gene>
    <name evidence="12" type="ORF">GSBLH_T00003299001</name>
</gene>
<dbReference type="GO" id="GO:0008237">
    <property type="term" value="F:metallopeptidase activity"/>
    <property type="evidence" value="ECO:0007669"/>
    <property type="project" value="UniProtKB-KW"/>
</dbReference>
<dbReference type="CDD" id="cd05658">
    <property type="entry name" value="M18_DAP"/>
    <property type="match status" value="1"/>
</dbReference>
<sequence>MSATGFIDFLRKTPTQFHVVKTCIQQLQAAGFTRLSEKEVWDDKVQPNGRYFFTRNETSLFAFCVGKEFQKGDGFAIVAAHTDSPSLKLKPISKQESKGHLMLGVEMYGGGKFYTWADRDLSLAGRLICEKEGRIETKIFDLHKALCFIPSLAIHLSDEKERKGDRVEFNKETQLLPIFGLGSLDEKESEVDIYNRHPKELVDLICKEAGVSAESVLDMDCYLYDPTPATIGGIHDEFIFSGKIDNLSMTYCGLHGFLQSLEQPVADDHMVRVLALFDHEEIGSASLAGAESTSLRTIISQLSGESNVSQAIRKSFLLSYDVSHAFNPEYSDKTESNHRCILNKGVVMSFAASQNMATSAPSAAVMRYLCKKNRLDLQSSVKKQDMREGSTVGPRISTQLGVLTADCGIPQLAMHSIREMCGTKDIETGVKIAEAFYREWGTIEKNMKLGEEFWIVCFHTFAIPFFGGFLSAIDQVNNSVPFV</sequence>
<dbReference type="NCBIfam" id="NF002759">
    <property type="entry name" value="PRK02813.1"/>
    <property type="match status" value="1"/>
</dbReference>
<dbReference type="SUPFAM" id="SSF101821">
    <property type="entry name" value="Aminopeptidase/glucanase lid domain"/>
    <property type="match status" value="1"/>
</dbReference>
<keyword evidence="9 11" id="KW-0862">Zinc</keyword>
<dbReference type="GeneID" id="24920404"/>
<keyword evidence="13" id="KW-1185">Reference proteome</keyword>
<accession>D8M6J8</accession>
<evidence type="ECO:0000256" key="11">
    <source>
        <dbReference type="RuleBase" id="RU004386"/>
    </source>
</evidence>
<keyword evidence="6 11" id="KW-0645">Protease</keyword>
<dbReference type="PRINTS" id="PR00932">
    <property type="entry name" value="AMINO1PTASE"/>
</dbReference>
<comment type="cofactor">
    <cofactor evidence="2">
        <name>Zn(2+)</name>
        <dbReference type="ChEBI" id="CHEBI:29105"/>
    </cofactor>
</comment>
<name>D8M6J8_BLAHO</name>
<evidence type="ECO:0000256" key="4">
    <source>
        <dbReference type="ARBA" id="ARBA00011965"/>
    </source>
</evidence>
<protein>
    <recommendedName>
        <fullName evidence="4">aspartyl aminopeptidase</fullName>
        <ecNumber evidence="4">3.4.11.21</ecNumber>
    </recommendedName>
</protein>
<dbReference type="Gene3D" id="2.30.250.10">
    <property type="entry name" value="Aminopeptidase i, Domain 2"/>
    <property type="match status" value="1"/>
</dbReference>
<keyword evidence="10 11" id="KW-0482">Metalloprotease</keyword>
<dbReference type="AlphaFoldDB" id="D8M6J8"/>
<keyword evidence="5 11" id="KW-0031">Aminopeptidase</keyword>
<evidence type="ECO:0000256" key="10">
    <source>
        <dbReference type="ARBA" id="ARBA00023049"/>
    </source>
</evidence>
<evidence type="ECO:0000256" key="7">
    <source>
        <dbReference type="ARBA" id="ARBA00022723"/>
    </source>
</evidence>
<comment type="similarity">
    <text evidence="3 11">Belongs to the peptidase M18 family.</text>
</comment>
<dbReference type="FunCoup" id="D8M6J8">
    <property type="interactions" value="386"/>
</dbReference>
<dbReference type="PANTHER" id="PTHR28570:SF3">
    <property type="entry name" value="ASPARTYL AMINOPEPTIDASE"/>
    <property type="match status" value="1"/>
</dbReference>
<evidence type="ECO:0000256" key="8">
    <source>
        <dbReference type="ARBA" id="ARBA00022801"/>
    </source>
</evidence>
<evidence type="ECO:0000313" key="12">
    <source>
        <dbReference type="EMBL" id="CBK23416.2"/>
    </source>
</evidence>
<dbReference type="OMA" id="LLDTHYY"/>
<organism evidence="12">
    <name type="scientific">Blastocystis hominis</name>
    <dbReference type="NCBI Taxonomy" id="12968"/>
    <lineage>
        <taxon>Eukaryota</taxon>
        <taxon>Sar</taxon>
        <taxon>Stramenopiles</taxon>
        <taxon>Bigyra</taxon>
        <taxon>Opalozoa</taxon>
        <taxon>Opalinata</taxon>
        <taxon>Blastocystidae</taxon>
        <taxon>Blastocystis</taxon>
    </lineage>
</organism>
<evidence type="ECO:0000256" key="5">
    <source>
        <dbReference type="ARBA" id="ARBA00022438"/>
    </source>
</evidence>
<dbReference type="GO" id="GO:0006508">
    <property type="term" value="P:proteolysis"/>
    <property type="evidence" value="ECO:0007669"/>
    <property type="project" value="UniProtKB-KW"/>
</dbReference>
<reference evidence="12" key="1">
    <citation type="submission" date="2010-02" db="EMBL/GenBank/DDBJ databases">
        <title>Sequencing and annotation of the Blastocystis hominis genome.</title>
        <authorList>
            <person name="Wincker P."/>
        </authorList>
    </citation>
    <scope>NUCLEOTIDE SEQUENCE</scope>
    <source>
        <strain evidence="12">Singapore isolate B</strain>
    </source>
</reference>
<evidence type="ECO:0000256" key="6">
    <source>
        <dbReference type="ARBA" id="ARBA00022670"/>
    </source>
</evidence>
<dbReference type="GO" id="GO:0005737">
    <property type="term" value="C:cytoplasm"/>
    <property type="evidence" value="ECO:0007669"/>
    <property type="project" value="UniProtKB-ARBA"/>
</dbReference>
<dbReference type="EMBL" id="FN668661">
    <property type="protein sequence ID" value="CBK23416.2"/>
    <property type="molecule type" value="Genomic_DNA"/>
</dbReference>
<dbReference type="RefSeq" id="XP_012897464.1">
    <property type="nucleotide sequence ID" value="XM_013042010.1"/>
</dbReference>
<proteinExistence type="inferred from homology"/>
<dbReference type="InParanoid" id="D8M6J8"/>
<dbReference type="InterPro" id="IPR001948">
    <property type="entry name" value="Peptidase_M18"/>
</dbReference>
<keyword evidence="8 11" id="KW-0378">Hydrolase</keyword>
<dbReference type="OrthoDB" id="9880441at2759"/>
<dbReference type="SUPFAM" id="SSF53187">
    <property type="entry name" value="Zn-dependent exopeptidases"/>
    <property type="match status" value="1"/>
</dbReference>
<dbReference type="GO" id="GO:0008270">
    <property type="term" value="F:zinc ion binding"/>
    <property type="evidence" value="ECO:0007669"/>
    <property type="project" value="InterPro"/>
</dbReference>
<dbReference type="Gene3D" id="3.40.630.10">
    <property type="entry name" value="Zn peptidases"/>
    <property type="match status" value="1"/>
</dbReference>
<dbReference type="Pfam" id="PF02127">
    <property type="entry name" value="Peptidase_M18"/>
    <property type="match status" value="1"/>
</dbReference>
<dbReference type="Proteomes" id="UP000008312">
    <property type="component" value="Unassembled WGS sequence"/>
</dbReference>
<evidence type="ECO:0000256" key="2">
    <source>
        <dbReference type="ARBA" id="ARBA00001947"/>
    </source>
</evidence>
<evidence type="ECO:0000256" key="9">
    <source>
        <dbReference type="ARBA" id="ARBA00022833"/>
    </source>
</evidence>
<evidence type="ECO:0000313" key="13">
    <source>
        <dbReference type="Proteomes" id="UP000008312"/>
    </source>
</evidence>
<evidence type="ECO:0000256" key="1">
    <source>
        <dbReference type="ARBA" id="ARBA00001335"/>
    </source>
</evidence>
<keyword evidence="7 11" id="KW-0479">Metal-binding</keyword>
<evidence type="ECO:0000256" key="3">
    <source>
        <dbReference type="ARBA" id="ARBA00008290"/>
    </source>
</evidence>
<dbReference type="PANTHER" id="PTHR28570">
    <property type="entry name" value="ASPARTYL AMINOPEPTIDASE"/>
    <property type="match status" value="1"/>
</dbReference>